<keyword evidence="4" id="KW-1185">Reference proteome</keyword>
<proteinExistence type="predicted"/>
<dbReference type="EMBL" id="QBIY01012647">
    <property type="protein sequence ID" value="RXN20309.1"/>
    <property type="molecule type" value="Genomic_DNA"/>
</dbReference>
<protein>
    <submittedName>
        <fullName evidence="2">Uncharacterized protein</fullName>
    </submittedName>
</protein>
<dbReference type="Proteomes" id="UP000290572">
    <property type="component" value="Unassembled WGS sequence"/>
</dbReference>
<name>A0A498L4H0_LABRO</name>
<dbReference type="EMBL" id="QBIY01013485">
    <property type="protein sequence ID" value="RXN03270.1"/>
    <property type="molecule type" value="Genomic_DNA"/>
</dbReference>
<evidence type="ECO:0000313" key="2">
    <source>
        <dbReference type="EMBL" id="RXN03270.1"/>
    </source>
</evidence>
<organism evidence="2 4">
    <name type="scientific">Labeo rohita</name>
    <name type="common">Indian major carp</name>
    <name type="synonym">Cyprinus rohita</name>
    <dbReference type="NCBI Taxonomy" id="84645"/>
    <lineage>
        <taxon>Eukaryota</taxon>
        <taxon>Metazoa</taxon>
        <taxon>Chordata</taxon>
        <taxon>Craniata</taxon>
        <taxon>Vertebrata</taxon>
        <taxon>Euteleostomi</taxon>
        <taxon>Actinopterygii</taxon>
        <taxon>Neopterygii</taxon>
        <taxon>Teleostei</taxon>
        <taxon>Ostariophysi</taxon>
        <taxon>Cypriniformes</taxon>
        <taxon>Cyprinidae</taxon>
        <taxon>Labeoninae</taxon>
        <taxon>Labeonini</taxon>
        <taxon>Labeo</taxon>
    </lineage>
</organism>
<evidence type="ECO:0000313" key="4">
    <source>
        <dbReference type="Proteomes" id="UP000290572"/>
    </source>
</evidence>
<reference evidence="2 4" key="1">
    <citation type="submission" date="2018-03" db="EMBL/GenBank/DDBJ databases">
        <title>Draft genome sequence of Rohu Carp (Labeo rohita).</title>
        <authorList>
            <person name="Das P."/>
            <person name="Kushwaha B."/>
            <person name="Joshi C.G."/>
            <person name="Kumar D."/>
            <person name="Nagpure N.S."/>
            <person name="Sahoo L."/>
            <person name="Das S.P."/>
            <person name="Bit A."/>
            <person name="Patnaik S."/>
            <person name="Meher P.K."/>
            <person name="Jayasankar P."/>
            <person name="Koringa P.G."/>
            <person name="Patel N.V."/>
            <person name="Hinsu A.T."/>
            <person name="Kumar R."/>
            <person name="Pandey M."/>
            <person name="Agarwal S."/>
            <person name="Srivastava S."/>
            <person name="Singh M."/>
            <person name="Iquebal M.A."/>
            <person name="Jaiswal S."/>
            <person name="Angadi U.B."/>
            <person name="Kumar N."/>
            <person name="Raza M."/>
            <person name="Shah T.M."/>
            <person name="Rai A."/>
            <person name="Jena J.K."/>
        </authorList>
    </citation>
    <scope>NUCLEOTIDE SEQUENCE [LARGE SCALE GENOMIC DNA]</scope>
    <source>
        <strain evidence="2">DASCIFA01</strain>
        <tissue evidence="2">Testis</tissue>
    </source>
</reference>
<sequence>MGRHASVAAGSGSVELRSRPPAVVGGPRPLPSMLHAGEQVNGRAPAGPLSSNMAPSPCHMGPWTLALMQMHGLEKWLLLLFGNLDSGRLAVVFFRGRLSQIDAPVNHFGR</sequence>
<evidence type="ECO:0000256" key="1">
    <source>
        <dbReference type="SAM" id="MobiDB-lite"/>
    </source>
</evidence>
<comment type="caution">
    <text evidence="2">The sequence shown here is derived from an EMBL/GenBank/DDBJ whole genome shotgun (WGS) entry which is preliminary data.</text>
</comment>
<feature type="region of interest" description="Disordered" evidence="1">
    <location>
        <begin position="1"/>
        <end position="53"/>
    </location>
</feature>
<dbReference type="AlphaFoldDB" id="A0A498L4H0"/>
<gene>
    <name evidence="2" type="ORF">ROHU_013550</name>
    <name evidence="3" type="ORF">ROHU_025049</name>
</gene>
<evidence type="ECO:0000313" key="3">
    <source>
        <dbReference type="EMBL" id="RXN20309.1"/>
    </source>
</evidence>
<accession>A0A498L4H0</accession>